<name>A0A6J6QF47_9ZZZZ</name>
<sequence>MVVSAFTGEGVAELLARVEAELPKRRVSLELLIPYSRGDLLHLVHEFGDVHREVHGEEGTTVEAQVDRNVAKRIKEALALR</sequence>
<proteinExistence type="predicted"/>
<gene>
    <name evidence="2" type="ORF">UFOPK2423_01696</name>
</gene>
<dbReference type="Pfam" id="PF19275">
    <property type="entry name" value="HflX_C"/>
    <property type="match status" value="1"/>
</dbReference>
<dbReference type="InterPro" id="IPR045498">
    <property type="entry name" value="HflX_C"/>
</dbReference>
<evidence type="ECO:0000259" key="1">
    <source>
        <dbReference type="Pfam" id="PF19275"/>
    </source>
</evidence>
<dbReference type="AlphaFoldDB" id="A0A6J6QF47"/>
<evidence type="ECO:0000313" key="2">
    <source>
        <dbReference type="EMBL" id="CAB4710400.1"/>
    </source>
</evidence>
<reference evidence="2" key="1">
    <citation type="submission" date="2020-05" db="EMBL/GenBank/DDBJ databases">
        <authorList>
            <person name="Chiriac C."/>
            <person name="Salcher M."/>
            <person name="Ghai R."/>
            <person name="Kavagutti S V."/>
        </authorList>
    </citation>
    <scope>NUCLEOTIDE SEQUENCE</scope>
</reference>
<accession>A0A6J6QF47</accession>
<protein>
    <submittedName>
        <fullName evidence="2">Unannotated protein</fullName>
    </submittedName>
</protein>
<dbReference type="EMBL" id="CAEZXN010000072">
    <property type="protein sequence ID" value="CAB4710400.1"/>
    <property type="molecule type" value="Genomic_DNA"/>
</dbReference>
<organism evidence="2">
    <name type="scientific">freshwater metagenome</name>
    <dbReference type="NCBI Taxonomy" id="449393"/>
    <lineage>
        <taxon>unclassified sequences</taxon>
        <taxon>metagenomes</taxon>
        <taxon>ecological metagenomes</taxon>
    </lineage>
</organism>
<feature type="domain" description="HflX C-terminal" evidence="1">
    <location>
        <begin position="1"/>
        <end position="62"/>
    </location>
</feature>